<protein>
    <submittedName>
        <fullName evidence="2">Uncharacterized protein</fullName>
    </submittedName>
</protein>
<keyword evidence="3" id="KW-1185">Reference proteome</keyword>
<evidence type="ECO:0000313" key="2">
    <source>
        <dbReference type="EMBL" id="GAA3688568.1"/>
    </source>
</evidence>
<feature type="coiled-coil region" evidence="1">
    <location>
        <begin position="219"/>
        <end position="246"/>
    </location>
</feature>
<evidence type="ECO:0000313" key="3">
    <source>
        <dbReference type="Proteomes" id="UP001500902"/>
    </source>
</evidence>
<reference evidence="3" key="1">
    <citation type="journal article" date="2019" name="Int. J. Syst. Evol. Microbiol.">
        <title>The Global Catalogue of Microorganisms (GCM) 10K type strain sequencing project: providing services to taxonomists for standard genome sequencing and annotation.</title>
        <authorList>
            <consortium name="The Broad Institute Genomics Platform"/>
            <consortium name="The Broad Institute Genome Sequencing Center for Infectious Disease"/>
            <person name="Wu L."/>
            <person name="Ma J."/>
        </authorList>
    </citation>
    <scope>NUCLEOTIDE SEQUENCE [LARGE SCALE GENOMIC DNA]</scope>
    <source>
        <strain evidence="3">JCM 16904</strain>
    </source>
</reference>
<accession>A0ABP7CH54</accession>
<dbReference type="EMBL" id="BAAAZP010000111">
    <property type="protein sequence ID" value="GAA3688568.1"/>
    <property type="molecule type" value="Genomic_DNA"/>
</dbReference>
<sequence length="369" mass="40334">MTAELEALGFGALGVPRPPETAELERQSGVLEWTVRAQRAVSDAGTQAHRLAEHNAGRAQDALDEHVAGKSGVLVGAATRALVTSVAASVLQVTQTTIKWAGGLIVGLAGLAGLALAFPHTRALLIPRLRQFGQRAQQWIRTAMQSIGRLFTQLTERLRGTSARQRAGDALAAEQRRIAAGSRLKTEQQQIRQQAYNSMAVHTKAGHARIAAGRVASTLNRHETTLKQVETYVAEAKRKIAAAADEAYARGRIDAGTRARLLSTDRGLANHPLLDDMSRWHLSQQAQRVEQIESRLSGHVVVGQLREAGHRVNEGLNLAGTRGVSTRELDDLQGILNEQALRRREMLDRAWLARQDLRGNYEILPMYPL</sequence>
<dbReference type="RefSeq" id="WP_344886335.1">
    <property type="nucleotide sequence ID" value="NZ_BAAAZP010000111.1"/>
</dbReference>
<proteinExistence type="predicted"/>
<dbReference type="Proteomes" id="UP001500902">
    <property type="component" value="Unassembled WGS sequence"/>
</dbReference>
<keyword evidence="1" id="KW-0175">Coiled coil</keyword>
<organism evidence="2 3">
    <name type="scientific">Nonomuraea antimicrobica</name>
    <dbReference type="NCBI Taxonomy" id="561173"/>
    <lineage>
        <taxon>Bacteria</taxon>
        <taxon>Bacillati</taxon>
        <taxon>Actinomycetota</taxon>
        <taxon>Actinomycetes</taxon>
        <taxon>Streptosporangiales</taxon>
        <taxon>Streptosporangiaceae</taxon>
        <taxon>Nonomuraea</taxon>
    </lineage>
</organism>
<evidence type="ECO:0000256" key="1">
    <source>
        <dbReference type="SAM" id="Coils"/>
    </source>
</evidence>
<gene>
    <name evidence="2" type="ORF">GCM10022224_062540</name>
</gene>
<comment type="caution">
    <text evidence="2">The sequence shown here is derived from an EMBL/GenBank/DDBJ whole genome shotgun (WGS) entry which is preliminary data.</text>
</comment>
<name>A0ABP7CH54_9ACTN</name>